<evidence type="ECO:0000313" key="11">
    <source>
        <dbReference type="Proteomes" id="UP000294641"/>
    </source>
</evidence>
<evidence type="ECO:0000256" key="5">
    <source>
        <dbReference type="ARBA" id="ARBA00023136"/>
    </source>
</evidence>
<dbReference type="GO" id="GO:0005886">
    <property type="term" value="C:plasma membrane"/>
    <property type="evidence" value="ECO:0007669"/>
    <property type="project" value="UniProtKB-SubCell"/>
</dbReference>
<evidence type="ECO:0000256" key="3">
    <source>
        <dbReference type="ARBA" id="ARBA00022692"/>
    </source>
</evidence>
<keyword evidence="5 6" id="KW-0472">Membrane</keyword>
<reference evidence="9 11" key="2">
    <citation type="submission" date="2019-03" db="EMBL/GenBank/DDBJ databases">
        <title>Genomic Encyclopedia of Type Strains, Phase IV (KMG-IV): sequencing the most valuable type-strain genomes for metagenomic binning, comparative biology and taxonomic classification.</title>
        <authorList>
            <person name="Goeker M."/>
        </authorList>
    </citation>
    <scope>NUCLEOTIDE SEQUENCE [LARGE SCALE GENOMIC DNA]</scope>
    <source>
        <strain evidence="9 11">DSM 20580</strain>
    </source>
</reference>
<organism evidence="8 10">
    <name type="scientific">Kurthia zopfii</name>
    <dbReference type="NCBI Taxonomy" id="1650"/>
    <lineage>
        <taxon>Bacteria</taxon>
        <taxon>Bacillati</taxon>
        <taxon>Bacillota</taxon>
        <taxon>Bacilli</taxon>
        <taxon>Bacillales</taxon>
        <taxon>Caryophanaceae</taxon>
        <taxon>Kurthia</taxon>
    </lineage>
</organism>
<dbReference type="RefSeq" id="WP_109350647.1">
    <property type="nucleotide sequence ID" value="NZ_BJUE01000047.1"/>
</dbReference>
<dbReference type="CDD" id="cd17489">
    <property type="entry name" value="MFS_YfcJ_like"/>
    <property type="match status" value="1"/>
</dbReference>
<dbReference type="InterPro" id="IPR036259">
    <property type="entry name" value="MFS_trans_sf"/>
</dbReference>
<dbReference type="Proteomes" id="UP000254330">
    <property type="component" value="Unassembled WGS sequence"/>
</dbReference>
<keyword evidence="4 6" id="KW-1133">Transmembrane helix</keyword>
<protein>
    <submittedName>
        <fullName evidence="9">MFS family arabinose efflux permease</fullName>
    </submittedName>
    <submittedName>
        <fullName evidence="8">Major facilitator superfamily transporter</fullName>
    </submittedName>
</protein>
<evidence type="ECO:0000256" key="4">
    <source>
        <dbReference type="ARBA" id="ARBA00022989"/>
    </source>
</evidence>
<keyword evidence="2" id="KW-0813">Transport</keyword>
<feature type="domain" description="Major facilitator superfamily (MFS) profile" evidence="7">
    <location>
        <begin position="13"/>
        <end position="390"/>
    </location>
</feature>
<keyword evidence="3 6" id="KW-0812">Transmembrane</keyword>
<dbReference type="EMBL" id="SNZG01000041">
    <property type="protein sequence ID" value="TDR34216.1"/>
    <property type="molecule type" value="Genomic_DNA"/>
</dbReference>
<comment type="caution">
    <text evidence="8">The sequence shown here is derived from an EMBL/GenBank/DDBJ whole genome shotgun (WGS) entry which is preliminary data.</text>
</comment>
<feature type="transmembrane region" description="Helical" evidence="6">
    <location>
        <begin position="217"/>
        <end position="238"/>
    </location>
</feature>
<dbReference type="PANTHER" id="PTHR23531">
    <property type="entry name" value="QUINOLENE RESISTANCE PROTEIN NORA"/>
    <property type="match status" value="1"/>
</dbReference>
<gene>
    <name evidence="8" type="primary">yhhS</name>
    <name evidence="9" type="ORF">DFR61_1418</name>
    <name evidence="8" type="ORF">NCTC10597_02992</name>
</gene>
<name>A0A2U3A9X7_9BACL</name>
<dbReference type="Gene3D" id="1.20.1250.20">
    <property type="entry name" value="MFS general substrate transporter like domains"/>
    <property type="match status" value="2"/>
</dbReference>
<comment type="subcellular location">
    <subcellularLocation>
        <location evidence="1">Cell membrane</location>
        <topology evidence="1">Multi-pass membrane protein</topology>
    </subcellularLocation>
</comment>
<evidence type="ECO:0000313" key="9">
    <source>
        <dbReference type="EMBL" id="TDR34216.1"/>
    </source>
</evidence>
<dbReference type="AlphaFoldDB" id="A0A2U3A9X7"/>
<feature type="transmembrane region" description="Helical" evidence="6">
    <location>
        <begin position="273"/>
        <end position="293"/>
    </location>
</feature>
<accession>A0A2U3A9X7</accession>
<feature type="transmembrane region" description="Helical" evidence="6">
    <location>
        <begin position="79"/>
        <end position="96"/>
    </location>
</feature>
<evidence type="ECO:0000256" key="1">
    <source>
        <dbReference type="ARBA" id="ARBA00004651"/>
    </source>
</evidence>
<dbReference type="InterPro" id="IPR052714">
    <property type="entry name" value="MFS_Exporter"/>
</dbReference>
<dbReference type="PANTHER" id="PTHR23531:SF1">
    <property type="entry name" value="QUINOLENE RESISTANCE PROTEIN NORA"/>
    <property type="match status" value="1"/>
</dbReference>
<dbReference type="InterPro" id="IPR011701">
    <property type="entry name" value="MFS"/>
</dbReference>
<evidence type="ECO:0000313" key="10">
    <source>
        <dbReference type="Proteomes" id="UP000254330"/>
    </source>
</evidence>
<sequence length="400" mass="43241">MKTAKEKLWSKEFILMSAINFLLIVIFYLLMVTIAEFAMQDYHATVSQAGLVTGIYIIGTLLGRLFTGRIIDQVGRKKVLLFGLVFFIATTSLYFLHLGITVLLISRLVHGIGVGIASTATGTIVAQTLPAARKGEGIGYFAMSATLGTAIGPFVGILMAERTSYNVIFTMCMVIGIVALIFALIAKIPEALPTPKKVESEKRSFISQYIEPKAMPIAVVTFFMCFGYAGILSFIKFFAKERDLVTASSFFFVVYAIAILLTRPISGKMLDRFGGNAVMYPSFVLFGAGLLLISTAHSGAVLLIAGALIGMGYGNLSSAAQAIAIKMTPTHRMGLATSTYFIALDAGLGVGPYLLGYLIPSFGYGNLYIGLGCFIFLLIAVYYFLYGKNETLQKIKTSNV</sequence>
<dbReference type="Pfam" id="PF07690">
    <property type="entry name" value="MFS_1"/>
    <property type="match status" value="1"/>
</dbReference>
<feature type="transmembrane region" description="Helical" evidence="6">
    <location>
        <begin position="12"/>
        <end position="34"/>
    </location>
</feature>
<evidence type="ECO:0000259" key="7">
    <source>
        <dbReference type="PROSITE" id="PS50850"/>
    </source>
</evidence>
<dbReference type="OrthoDB" id="9814001at2"/>
<dbReference type="InterPro" id="IPR020846">
    <property type="entry name" value="MFS_dom"/>
</dbReference>
<evidence type="ECO:0000313" key="8">
    <source>
        <dbReference type="EMBL" id="STX11183.1"/>
    </source>
</evidence>
<dbReference type="GO" id="GO:0022857">
    <property type="term" value="F:transmembrane transporter activity"/>
    <property type="evidence" value="ECO:0007669"/>
    <property type="project" value="InterPro"/>
</dbReference>
<keyword evidence="11" id="KW-1185">Reference proteome</keyword>
<dbReference type="Proteomes" id="UP000294641">
    <property type="component" value="Unassembled WGS sequence"/>
</dbReference>
<proteinExistence type="predicted"/>
<feature type="transmembrane region" description="Helical" evidence="6">
    <location>
        <begin position="244"/>
        <end position="261"/>
    </location>
</feature>
<dbReference type="PROSITE" id="PS00216">
    <property type="entry name" value="SUGAR_TRANSPORT_1"/>
    <property type="match status" value="1"/>
</dbReference>
<feature type="transmembrane region" description="Helical" evidence="6">
    <location>
        <begin position="165"/>
        <end position="186"/>
    </location>
</feature>
<feature type="transmembrane region" description="Helical" evidence="6">
    <location>
        <begin position="46"/>
        <end position="67"/>
    </location>
</feature>
<evidence type="ECO:0000256" key="6">
    <source>
        <dbReference type="SAM" id="Phobius"/>
    </source>
</evidence>
<evidence type="ECO:0000256" key="2">
    <source>
        <dbReference type="ARBA" id="ARBA00022448"/>
    </source>
</evidence>
<reference evidence="8 10" key="1">
    <citation type="submission" date="2018-06" db="EMBL/GenBank/DDBJ databases">
        <authorList>
            <consortium name="Pathogen Informatics"/>
            <person name="Doyle S."/>
        </authorList>
    </citation>
    <scope>NUCLEOTIDE SEQUENCE [LARGE SCALE GENOMIC DNA]</scope>
    <source>
        <strain evidence="8 10">NCTC10597</strain>
    </source>
</reference>
<dbReference type="SUPFAM" id="SSF103473">
    <property type="entry name" value="MFS general substrate transporter"/>
    <property type="match status" value="1"/>
</dbReference>
<dbReference type="InterPro" id="IPR005829">
    <property type="entry name" value="Sugar_transporter_CS"/>
</dbReference>
<feature type="transmembrane region" description="Helical" evidence="6">
    <location>
        <begin position="138"/>
        <end position="159"/>
    </location>
</feature>
<dbReference type="PROSITE" id="PS50850">
    <property type="entry name" value="MFS"/>
    <property type="match status" value="1"/>
</dbReference>
<dbReference type="EMBL" id="UGNP01000001">
    <property type="protein sequence ID" value="STX11183.1"/>
    <property type="molecule type" value="Genomic_DNA"/>
</dbReference>
<dbReference type="PROSITE" id="PS00217">
    <property type="entry name" value="SUGAR_TRANSPORT_2"/>
    <property type="match status" value="1"/>
</dbReference>
<feature type="transmembrane region" description="Helical" evidence="6">
    <location>
        <begin position="367"/>
        <end position="386"/>
    </location>
</feature>
<feature type="transmembrane region" description="Helical" evidence="6">
    <location>
        <begin position="335"/>
        <end position="355"/>
    </location>
</feature>